<name>A0AAV1YTH9_9ARAC</name>
<dbReference type="AlphaFoldDB" id="A0AAV1YTH9"/>
<dbReference type="Gene3D" id="3.40.33.10">
    <property type="entry name" value="CAP"/>
    <property type="match status" value="1"/>
</dbReference>
<feature type="chain" id="PRO_5043942911" description="SCP domain-containing protein" evidence="1">
    <location>
        <begin position="20"/>
        <end position="257"/>
    </location>
</feature>
<gene>
    <name evidence="3" type="ORF">LARSCL_LOCUS223</name>
</gene>
<dbReference type="InterPro" id="IPR014044">
    <property type="entry name" value="CAP_dom"/>
</dbReference>
<comment type="caution">
    <text evidence="3">The sequence shown here is derived from an EMBL/GenBank/DDBJ whole genome shotgun (WGS) entry which is preliminary data.</text>
</comment>
<organism evidence="3 4">
    <name type="scientific">Larinioides sclopetarius</name>
    <dbReference type="NCBI Taxonomy" id="280406"/>
    <lineage>
        <taxon>Eukaryota</taxon>
        <taxon>Metazoa</taxon>
        <taxon>Ecdysozoa</taxon>
        <taxon>Arthropoda</taxon>
        <taxon>Chelicerata</taxon>
        <taxon>Arachnida</taxon>
        <taxon>Araneae</taxon>
        <taxon>Araneomorphae</taxon>
        <taxon>Entelegynae</taxon>
        <taxon>Araneoidea</taxon>
        <taxon>Araneidae</taxon>
        <taxon>Larinioides</taxon>
    </lineage>
</organism>
<dbReference type="SUPFAM" id="SSF55797">
    <property type="entry name" value="PR-1-like"/>
    <property type="match status" value="1"/>
</dbReference>
<keyword evidence="4" id="KW-1185">Reference proteome</keyword>
<dbReference type="Proteomes" id="UP001497382">
    <property type="component" value="Unassembled WGS sequence"/>
</dbReference>
<evidence type="ECO:0000313" key="3">
    <source>
        <dbReference type="EMBL" id="CAL1261142.1"/>
    </source>
</evidence>
<feature type="domain" description="SCP" evidence="2">
    <location>
        <begin position="51"/>
        <end position="193"/>
    </location>
</feature>
<dbReference type="InterPro" id="IPR035940">
    <property type="entry name" value="CAP_sf"/>
</dbReference>
<reference evidence="3 4" key="1">
    <citation type="submission" date="2024-04" db="EMBL/GenBank/DDBJ databases">
        <authorList>
            <person name="Rising A."/>
            <person name="Reimegard J."/>
            <person name="Sonavane S."/>
            <person name="Akerstrom W."/>
            <person name="Nylinder S."/>
            <person name="Hedman E."/>
            <person name="Kallberg Y."/>
        </authorList>
    </citation>
    <scope>NUCLEOTIDE SEQUENCE [LARGE SCALE GENOMIC DNA]</scope>
</reference>
<feature type="signal peptide" evidence="1">
    <location>
        <begin position="1"/>
        <end position="19"/>
    </location>
</feature>
<dbReference type="PRINTS" id="PR00837">
    <property type="entry name" value="V5TPXLIKE"/>
</dbReference>
<proteinExistence type="predicted"/>
<accession>A0AAV1YTH9</accession>
<dbReference type="InterPro" id="IPR001283">
    <property type="entry name" value="CRISP-related"/>
</dbReference>
<dbReference type="EMBL" id="CAXIEN010000001">
    <property type="protein sequence ID" value="CAL1261142.1"/>
    <property type="molecule type" value="Genomic_DNA"/>
</dbReference>
<dbReference type="Pfam" id="PF00188">
    <property type="entry name" value="CAP"/>
    <property type="match status" value="1"/>
</dbReference>
<dbReference type="CDD" id="cd05380">
    <property type="entry name" value="CAP_euk"/>
    <property type="match status" value="1"/>
</dbReference>
<evidence type="ECO:0000313" key="4">
    <source>
        <dbReference type="Proteomes" id="UP001497382"/>
    </source>
</evidence>
<protein>
    <recommendedName>
        <fullName evidence="2">SCP domain-containing protein</fullName>
    </recommendedName>
</protein>
<evidence type="ECO:0000256" key="1">
    <source>
        <dbReference type="SAM" id="SignalP"/>
    </source>
</evidence>
<dbReference type="PANTHER" id="PTHR10334">
    <property type="entry name" value="CYSTEINE-RICH SECRETORY PROTEIN-RELATED"/>
    <property type="match status" value="1"/>
</dbReference>
<keyword evidence="1" id="KW-0732">Signal</keyword>
<evidence type="ECO:0000259" key="2">
    <source>
        <dbReference type="SMART" id="SM00198"/>
    </source>
</evidence>
<dbReference type="SMART" id="SM00198">
    <property type="entry name" value="SCP"/>
    <property type="match status" value="1"/>
</dbReference>
<sequence>MSHQLTALVVLFTITMAKSYEECVYKKFDQNHAGCQPRNTSCNILNNEVTNEDKILIVKLYNQYREKVALGNETIPDSTLKAANMREMEWDDELAYLAQKHVETCQSKYDCHACKQIDRYDHVGQMIYVSSTTDFPSEWEKMLNPYNLIPHHKFQLLSAETWRVGCGKVVFEDSGIVKTMIICNYGPGADVKGCTMEGCSTLPFKTGSSCTECPSGTCCGDSCQSFGIHSNFTGLCKWIPVSTLATNEGSGMNGRVD</sequence>